<comment type="caution">
    <text evidence="1">The sequence shown here is derived from an EMBL/GenBank/DDBJ whole genome shotgun (WGS) entry which is preliminary data.</text>
</comment>
<protein>
    <submittedName>
        <fullName evidence="1">CBS domain-containing protein</fullName>
    </submittedName>
</protein>
<dbReference type="Proteomes" id="UP000643701">
    <property type="component" value="Unassembled WGS sequence"/>
</dbReference>
<proteinExistence type="predicted"/>
<keyword evidence="2" id="KW-1185">Reference proteome</keyword>
<sequence>MPVQELIETNSSSFKLEDEVGKLHAYAIEHFQKNLPVINEGVYLGCISVEDLAGISFNDRLNNHAYLIRKFFITEEISDLLLLNEFAVNQTDILPVLNENEEWIGIIHLDDFLNKFSDLPFLNFRGEEISLRKKRIDFSYSEIAQIVESQNAKILGVYTSKLDEQFIELSLRIDHNGMNEVLQALRRYDYEILSFHQNDLHSENLRENSAYLDKYLNI</sequence>
<dbReference type="Gene3D" id="3.10.580.10">
    <property type="entry name" value="CBS-domain"/>
    <property type="match status" value="1"/>
</dbReference>
<evidence type="ECO:0000313" key="1">
    <source>
        <dbReference type="EMBL" id="NGZ90499.1"/>
    </source>
</evidence>
<dbReference type="SUPFAM" id="SSF54631">
    <property type="entry name" value="CBS-domain pair"/>
    <property type="match status" value="1"/>
</dbReference>
<dbReference type="AlphaFoldDB" id="A0A967E3A1"/>
<reference evidence="1" key="1">
    <citation type="submission" date="2020-03" db="EMBL/GenBank/DDBJ databases">
        <title>Psychroflexus Maritimus sp. nov., isolate from marine sediment.</title>
        <authorList>
            <person name="Zhong Y.-L."/>
        </authorList>
    </citation>
    <scope>NUCLEOTIDE SEQUENCE</scope>
    <source>
        <strain evidence="1">C1</strain>
    </source>
</reference>
<dbReference type="EMBL" id="JAANAS010000072">
    <property type="protein sequence ID" value="NGZ90499.1"/>
    <property type="molecule type" value="Genomic_DNA"/>
</dbReference>
<name>A0A967E3A1_9FLAO</name>
<dbReference type="RefSeq" id="WP_166400736.1">
    <property type="nucleotide sequence ID" value="NZ_JAANAS010000072.1"/>
</dbReference>
<evidence type="ECO:0000313" key="2">
    <source>
        <dbReference type="Proteomes" id="UP000643701"/>
    </source>
</evidence>
<gene>
    <name evidence="1" type="ORF">G7034_09560</name>
</gene>
<organism evidence="1 2">
    <name type="scientific">Psychroflexus maritimus</name>
    <dbReference type="NCBI Taxonomy" id="2714865"/>
    <lineage>
        <taxon>Bacteria</taxon>
        <taxon>Pseudomonadati</taxon>
        <taxon>Bacteroidota</taxon>
        <taxon>Flavobacteriia</taxon>
        <taxon>Flavobacteriales</taxon>
        <taxon>Flavobacteriaceae</taxon>
        <taxon>Psychroflexus</taxon>
    </lineage>
</organism>
<dbReference type="InterPro" id="IPR046342">
    <property type="entry name" value="CBS_dom_sf"/>
</dbReference>
<accession>A0A967E3A1</accession>